<proteinExistence type="predicted"/>
<dbReference type="Proteomes" id="UP000198972">
    <property type="component" value="Unassembled WGS sequence"/>
</dbReference>
<dbReference type="CDD" id="cd07341">
    <property type="entry name" value="M56_BlaR1_MecR1_like"/>
    <property type="match status" value="1"/>
</dbReference>
<gene>
    <name evidence="3" type="ORF">SAMN04488542_11527</name>
</gene>
<evidence type="ECO:0000313" key="3">
    <source>
        <dbReference type="EMBL" id="SDF69239.1"/>
    </source>
</evidence>
<evidence type="ECO:0000259" key="2">
    <source>
        <dbReference type="Pfam" id="PF05569"/>
    </source>
</evidence>
<feature type="transmembrane region" description="Helical" evidence="1">
    <location>
        <begin position="36"/>
        <end position="57"/>
    </location>
</feature>
<evidence type="ECO:0000313" key="4">
    <source>
        <dbReference type="Proteomes" id="UP000198972"/>
    </source>
</evidence>
<dbReference type="EMBL" id="FNBG01000015">
    <property type="protein sequence ID" value="SDF69239.1"/>
    <property type="molecule type" value="Genomic_DNA"/>
</dbReference>
<organism evidence="3 4">
    <name type="scientific">Fontibacillus panacisegetis</name>
    <dbReference type="NCBI Taxonomy" id="670482"/>
    <lineage>
        <taxon>Bacteria</taxon>
        <taxon>Bacillati</taxon>
        <taxon>Bacillota</taxon>
        <taxon>Bacilli</taxon>
        <taxon>Bacillales</taxon>
        <taxon>Paenibacillaceae</taxon>
        <taxon>Fontibacillus</taxon>
    </lineage>
</organism>
<keyword evidence="1" id="KW-1133">Transmembrane helix</keyword>
<dbReference type="InterPro" id="IPR008756">
    <property type="entry name" value="Peptidase_M56"/>
</dbReference>
<dbReference type="Pfam" id="PF05569">
    <property type="entry name" value="Peptidase_M56"/>
    <property type="match status" value="1"/>
</dbReference>
<dbReference type="PANTHER" id="PTHR34978">
    <property type="entry name" value="POSSIBLE SENSOR-TRANSDUCER PROTEIN BLAR"/>
    <property type="match status" value="1"/>
</dbReference>
<feature type="transmembrane region" description="Helical" evidence="1">
    <location>
        <begin position="6"/>
        <end position="24"/>
    </location>
</feature>
<keyword evidence="1" id="KW-0812">Transmembrane</keyword>
<evidence type="ECO:0000256" key="1">
    <source>
        <dbReference type="SAM" id="Phobius"/>
    </source>
</evidence>
<name>A0A1G7N7A7_9BACL</name>
<feature type="transmembrane region" description="Helical" evidence="1">
    <location>
        <begin position="102"/>
        <end position="122"/>
    </location>
</feature>
<dbReference type="STRING" id="670482.SAMN04488542_11527"/>
<keyword evidence="1" id="KW-0472">Membrane</keyword>
<feature type="domain" description="Peptidase M56" evidence="2">
    <location>
        <begin position="2"/>
        <end position="289"/>
    </location>
</feature>
<reference evidence="3 4" key="1">
    <citation type="submission" date="2016-10" db="EMBL/GenBank/DDBJ databases">
        <authorList>
            <person name="de Groot N.N."/>
        </authorList>
    </citation>
    <scope>NUCLEOTIDE SEQUENCE [LARGE SCALE GENOMIC DNA]</scope>
    <source>
        <strain evidence="3 4">DSM 28129</strain>
    </source>
</reference>
<sequence>MTLLNMSLSAAILILVILIIRSLALHRLPKKTLLALWAVALCRLLIPVSIPSSFSIFEAANMLKSKYSATDVQMTETNVNHTIDIAAGTYSSPLVEAATSSVSPFLMIWLVGMIASAMFFLITHLRCRREYKTALPVNNEFVQAWKSGHPTWRKVEIRQSDRISTPLTYGIFRPVVLLPKTIDWADETRLGYILMHEFVHIRRFDTLTKLLLVAALCVHWFNPLVWVMYILYNRDIELSCDETVVRSFGETLKSSYALTLIGLAEKNNGFAPLINHFSKNAIEERIVAIMKMKRTSILGVVLASALVVGTVTVFATNAASGADHKPEATYAEEAVYTETPENRAKMFAVYEPYGLTYTASTDQLFYKGELVRYFEDFYPIGESSSTGIDYLNEKGTIDVHGVRNKSKLPQSDSTVDSGGKLIGVEAYSQAEFDARDIDALKSPSQAYAVSDDESYTGDDTASTQELFQGSASTASSSEDTMTPDELAKMYAVYEPFGLTYDKKKDYFYYNGKLVREFLDIISSNGEAMDSGKFQGSIRQIYNPDDKGEINVQTVRDYTADGEGKLTGIDIVD</sequence>
<accession>A0A1G7N7A7</accession>
<feature type="transmembrane region" description="Helical" evidence="1">
    <location>
        <begin position="210"/>
        <end position="232"/>
    </location>
</feature>
<dbReference type="AlphaFoldDB" id="A0A1G7N7A7"/>
<dbReference type="OrthoDB" id="9804799at2"/>
<keyword evidence="4" id="KW-1185">Reference proteome</keyword>
<protein>
    <submittedName>
        <fullName evidence="3">Signal transducer regulating beta-lactamase production, contains metallopeptidase domain</fullName>
    </submittedName>
</protein>
<dbReference type="RefSeq" id="WP_091231242.1">
    <property type="nucleotide sequence ID" value="NZ_FNBG01000015.1"/>
</dbReference>
<dbReference type="InterPro" id="IPR052173">
    <property type="entry name" value="Beta-lactam_resp_regulator"/>
</dbReference>
<dbReference type="PANTHER" id="PTHR34978:SF3">
    <property type="entry name" value="SLR0241 PROTEIN"/>
    <property type="match status" value="1"/>
</dbReference>